<evidence type="ECO:0000256" key="5">
    <source>
        <dbReference type="ARBA" id="ARBA00023193"/>
    </source>
</evidence>
<dbReference type="Gene3D" id="4.10.470.10">
    <property type="entry name" value="Ricin (A Subunit), domain 2"/>
    <property type="match status" value="1"/>
</dbReference>
<sequence>MGNVFGQPTYPKVKFNTTDASRETYKQFMEALRHQLASEDESHAIPLLRDPSSVPDNRRYLLVEIANSRNLTITLALDITNAYVVAYRVGNQSYFFSDHVDPARSYVFTDTQQNILPFGSNYNSIGEPANTDLGIFPLDEAVSSLHGGRYQGRSLLVCIQMVSEAARFKYIERRVHWSIERNQRFRPDACMLSLENNWGALSTAIQGSDDNGNFTRPVRLVRSNLQELNVVKVTTELVANMALMLFRDNSKGKDSKHRHDEL</sequence>
<dbReference type="PROSITE" id="PS00275">
    <property type="entry name" value="SHIGA_RICIN"/>
    <property type="match status" value="1"/>
</dbReference>
<keyword evidence="7" id="KW-0326">Glycosidase</keyword>
<comment type="similarity">
    <text evidence="6">Belongs to the ribosome-inactivating protein family.</text>
</comment>
<keyword evidence="3 6" id="KW-0378">Hydrolase</keyword>
<dbReference type="GO" id="GO:0030598">
    <property type="term" value="F:rRNA N-glycosylase activity"/>
    <property type="evidence" value="ECO:0007669"/>
    <property type="project" value="UniProtKB-EC"/>
</dbReference>
<dbReference type="GO" id="GO:0090729">
    <property type="term" value="F:toxin activity"/>
    <property type="evidence" value="ECO:0007669"/>
    <property type="project" value="UniProtKB-KW"/>
</dbReference>
<dbReference type="AlphaFoldDB" id="A0A0D3QSV1"/>
<dbReference type="SUPFAM" id="SSF56371">
    <property type="entry name" value="Ribosome inactivating proteins (RIP)"/>
    <property type="match status" value="1"/>
</dbReference>
<evidence type="ECO:0000256" key="6">
    <source>
        <dbReference type="RuleBase" id="RU004915"/>
    </source>
</evidence>
<accession>A0A0D3QSV1</accession>
<evidence type="ECO:0000256" key="4">
    <source>
        <dbReference type="ARBA" id="ARBA00022821"/>
    </source>
</evidence>
<organism evidence="7">
    <name type="scientific">Triadica sebifera</name>
    <name type="common">Chinese tallow tree</name>
    <name type="synonym">Sapium sebiferum</name>
    <dbReference type="NCBI Taxonomy" id="139772"/>
    <lineage>
        <taxon>Eukaryota</taxon>
        <taxon>Viridiplantae</taxon>
        <taxon>Streptophyta</taxon>
        <taxon>Embryophyta</taxon>
        <taxon>Tracheophyta</taxon>
        <taxon>Spermatophyta</taxon>
        <taxon>Magnoliopsida</taxon>
        <taxon>eudicotyledons</taxon>
        <taxon>Gunneridae</taxon>
        <taxon>Pentapetalae</taxon>
        <taxon>rosids</taxon>
        <taxon>fabids</taxon>
        <taxon>Malpighiales</taxon>
        <taxon>Euphorbiaceae</taxon>
        <taxon>Euphorbioideae</taxon>
        <taxon>Hippomaneae</taxon>
        <taxon>Triadica</taxon>
    </lineage>
</organism>
<keyword evidence="5 6" id="KW-0652">Protein synthesis inhibitor</keyword>
<dbReference type="Pfam" id="PF00161">
    <property type="entry name" value="RIP"/>
    <property type="match status" value="1"/>
</dbReference>
<evidence type="ECO:0000256" key="3">
    <source>
        <dbReference type="ARBA" id="ARBA00022801"/>
    </source>
</evidence>
<dbReference type="InterPro" id="IPR036041">
    <property type="entry name" value="Ribosome-inact_prot_sf"/>
</dbReference>
<evidence type="ECO:0000256" key="1">
    <source>
        <dbReference type="ARBA" id="ARBA00000237"/>
    </source>
</evidence>
<protein>
    <recommendedName>
        <fullName evidence="6">rRNA N-glycosylase</fullName>
        <ecNumber evidence="6">3.2.2.22</ecNumber>
    </recommendedName>
</protein>
<reference evidence="7" key="1">
    <citation type="submission" date="2014-10" db="EMBL/GenBank/DDBJ databases">
        <authorList>
            <person name="Wu Y."/>
            <person name="Mao Y.J."/>
            <person name="Yang M.L."/>
            <person name="Hou J.Y."/>
            <person name="Jin S."/>
            <person name="Wu L.F."/>
        </authorList>
    </citation>
    <scope>NUCLEOTIDE SEQUENCE</scope>
    <source>
        <tissue evidence="7">Leaves</tissue>
    </source>
</reference>
<dbReference type="PRINTS" id="PR00396">
    <property type="entry name" value="SHIGARICIN"/>
</dbReference>
<keyword evidence="4 6" id="KW-0611">Plant defense</keyword>
<dbReference type="Gene3D" id="3.40.420.10">
    <property type="entry name" value="Ricin (A subunit), domain 1"/>
    <property type="match status" value="1"/>
</dbReference>
<dbReference type="InterPro" id="IPR017989">
    <property type="entry name" value="Ribosome_inactivat_1/2"/>
</dbReference>
<evidence type="ECO:0000256" key="2">
    <source>
        <dbReference type="ARBA" id="ARBA00022656"/>
    </source>
</evidence>
<dbReference type="InterPro" id="IPR001574">
    <property type="entry name" value="Ribosome_inactivat_prot"/>
</dbReference>
<dbReference type="PANTHER" id="PTHR33453">
    <property type="match status" value="1"/>
</dbReference>
<dbReference type="GO" id="GO:0006952">
    <property type="term" value="P:defense response"/>
    <property type="evidence" value="ECO:0007669"/>
    <property type="project" value="UniProtKB-KW"/>
</dbReference>
<keyword evidence="2 6" id="KW-0800">Toxin</keyword>
<dbReference type="EMBL" id="KP072005">
    <property type="protein sequence ID" value="AJR10103.1"/>
    <property type="molecule type" value="mRNA"/>
</dbReference>
<proteinExistence type="evidence at transcript level"/>
<evidence type="ECO:0000313" key="7">
    <source>
        <dbReference type="EMBL" id="AJR10103.1"/>
    </source>
</evidence>
<dbReference type="EC" id="3.2.2.22" evidence="6"/>
<dbReference type="PANTHER" id="PTHR33453:SF34">
    <property type="entry name" value="RIBOSOME-INACTIVATING PROTEIN"/>
    <property type="match status" value="1"/>
</dbReference>
<dbReference type="InterPro" id="IPR017988">
    <property type="entry name" value="Ribosome_inactivat_prot_CS"/>
</dbReference>
<comment type="catalytic activity">
    <reaction evidence="1 6">
        <text>Endohydrolysis of the N-glycosidic bond at one specific adenosine on the 28S rRNA.</text>
        <dbReference type="EC" id="3.2.2.22"/>
    </reaction>
</comment>
<name>A0A0D3QSV1_TRISB</name>
<dbReference type="InterPro" id="IPR016139">
    <property type="entry name" value="Ribosome_inactivat_prot_sub2"/>
</dbReference>
<dbReference type="InterPro" id="IPR016138">
    <property type="entry name" value="Ribosome_inactivat_prot_sub1"/>
</dbReference>
<dbReference type="GO" id="GO:0017148">
    <property type="term" value="P:negative regulation of translation"/>
    <property type="evidence" value="ECO:0007669"/>
    <property type="project" value="UniProtKB-KW"/>
</dbReference>